<dbReference type="Gene3D" id="3.40.50.2000">
    <property type="entry name" value="Glycogen Phosphorylase B"/>
    <property type="match status" value="2"/>
</dbReference>
<dbReference type="RefSeq" id="WP_127073164.1">
    <property type="nucleotide sequence ID" value="NZ_BMKB01000001.1"/>
</dbReference>
<organism evidence="4 5">
    <name type="scientific">Pelagibacterium lentulum</name>
    <dbReference type="NCBI Taxonomy" id="2029865"/>
    <lineage>
        <taxon>Bacteria</taxon>
        <taxon>Pseudomonadati</taxon>
        <taxon>Pseudomonadota</taxon>
        <taxon>Alphaproteobacteria</taxon>
        <taxon>Hyphomicrobiales</taxon>
        <taxon>Devosiaceae</taxon>
        <taxon>Pelagibacterium</taxon>
    </lineage>
</organism>
<comment type="caution">
    <text evidence="4">The sequence shown here is derived from an EMBL/GenBank/DDBJ whole genome shotgun (WGS) entry which is preliminary data.</text>
</comment>
<evidence type="ECO:0000256" key="2">
    <source>
        <dbReference type="ARBA" id="ARBA00022679"/>
    </source>
</evidence>
<dbReference type="Pfam" id="PF13692">
    <property type="entry name" value="Glyco_trans_1_4"/>
    <property type="match status" value="1"/>
</dbReference>
<evidence type="ECO:0000256" key="1">
    <source>
        <dbReference type="ARBA" id="ARBA00022676"/>
    </source>
</evidence>
<accession>A0A916RAM2</accession>
<dbReference type="EMBL" id="BMKB01000001">
    <property type="protein sequence ID" value="GGA41017.1"/>
    <property type="molecule type" value="Genomic_DNA"/>
</dbReference>
<dbReference type="PANTHER" id="PTHR12526:SF510">
    <property type="entry name" value="D-INOSITOL 3-PHOSPHATE GLYCOSYLTRANSFERASE"/>
    <property type="match status" value="1"/>
</dbReference>
<protein>
    <recommendedName>
        <fullName evidence="3">Glycosyltransferase subfamily 4-like N-terminal domain-containing protein</fullName>
    </recommendedName>
</protein>
<keyword evidence="1" id="KW-0328">Glycosyltransferase</keyword>
<reference evidence="4 5" key="1">
    <citation type="journal article" date="2014" name="Int. J. Syst. Evol. Microbiol.">
        <title>Complete genome sequence of Corynebacterium casei LMG S-19264T (=DSM 44701T), isolated from a smear-ripened cheese.</title>
        <authorList>
            <consortium name="US DOE Joint Genome Institute (JGI-PGF)"/>
            <person name="Walter F."/>
            <person name="Albersmeier A."/>
            <person name="Kalinowski J."/>
            <person name="Ruckert C."/>
        </authorList>
    </citation>
    <scope>NUCLEOTIDE SEQUENCE [LARGE SCALE GENOMIC DNA]</scope>
    <source>
        <strain evidence="4 5">CGMCC 1.15896</strain>
    </source>
</reference>
<proteinExistence type="predicted"/>
<feature type="domain" description="Glycosyltransferase subfamily 4-like N-terminal" evidence="3">
    <location>
        <begin position="24"/>
        <end position="194"/>
    </location>
</feature>
<dbReference type="GO" id="GO:0016757">
    <property type="term" value="F:glycosyltransferase activity"/>
    <property type="evidence" value="ECO:0007669"/>
    <property type="project" value="UniProtKB-KW"/>
</dbReference>
<dbReference type="SUPFAM" id="SSF53756">
    <property type="entry name" value="UDP-Glycosyltransferase/glycogen phosphorylase"/>
    <property type="match status" value="1"/>
</dbReference>
<dbReference type="PANTHER" id="PTHR12526">
    <property type="entry name" value="GLYCOSYLTRANSFERASE"/>
    <property type="match status" value="1"/>
</dbReference>
<dbReference type="Pfam" id="PF13579">
    <property type="entry name" value="Glyco_trans_4_4"/>
    <property type="match status" value="1"/>
</dbReference>
<dbReference type="OrthoDB" id="185319at2"/>
<dbReference type="InterPro" id="IPR028098">
    <property type="entry name" value="Glyco_trans_4-like_N"/>
</dbReference>
<evidence type="ECO:0000259" key="3">
    <source>
        <dbReference type="Pfam" id="PF13579"/>
    </source>
</evidence>
<keyword evidence="2" id="KW-0808">Transferase</keyword>
<evidence type="ECO:0000313" key="4">
    <source>
        <dbReference type="EMBL" id="GGA41017.1"/>
    </source>
</evidence>
<gene>
    <name evidence="4" type="ORF">GCM10011499_08240</name>
</gene>
<keyword evidence="5" id="KW-1185">Reference proteome</keyword>
<dbReference type="AlphaFoldDB" id="A0A916RAM2"/>
<name>A0A916RAM2_9HYPH</name>
<evidence type="ECO:0000313" key="5">
    <source>
        <dbReference type="Proteomes" id="UP000596977"/>
    </source>
</evidence>
<dbReference type="Proteomes" id="UP000596977">
    <property type="component" value="Unassembled WGS sequence"/>
</dbReference>
<sequence length="411" mass="45419">MIVWLIRDLEPIPTDPGDRRLMRMGMLAQALARAGHSTRWITSSFDHYQKRQRSPRAQEIAPQPNLTITVLPGPGYRENISLARIRHNRVFAKAFAHFARTAPERPDVIVTDIPTTEAAAAAVAFGDAHGIPTVLSIRDLWPDFFADHMPSILRPVARLALYPLERQVRFACAKATSIVGISQGYHDWGLEKGGRMSSPNDRIFPLGYAPRTDIDSAAASAFLERIGVRDTSRVVAFIGSWGHTYDLPLVLEAVKRPILKDALFVIAGDGPQADVLRPQFSALPNVVAPGWIDAAEIAAILRRADVGLLPYRPDAPQGLPNKAFEYISAGTYQIATIKGELETFYNETDGGRALDRPDPDTFASAIASALSDPDIARRRPERVEQFERHYHADVIYGAFVAHIETIARALH</sequence>